<accession>A0A0D0B0I0</accession>
<reference evidence="1 2" key="1">
    <citation type="submission" date="2014-04" db="EMBL/GenBank/DDBJ databases">
        <authorList>
            <consortium name="DOE Joint Genome Institute"/>
            <person name="Kuo A."/>
            <person name="Ruytinx J."/>
            <person name="Rineau F."/>
            <person name="Colpaert J."/>
            <person name="Kohler A."/>
            <person name="Nagy L.G."/>
            <person name="Floudas D."/>
            <person name="Copeland A."/>
            <person name="Barry K.W."/>
            <person name="Cichocki N."/>
            <person name="Veneault-Fourrey C."/>
            <person name="LaButti K."/>
            <person name="Lindquist E.A."/>
            <person name="Lipzen A."/>
            <person name="Lundell T."/>
            <person name="Morin E."/>
            <person name="Murat C."/>
            <person name="Sun H."/>
            <person name="Tunlid A."/>
            <person name="Henrissat B."/>
            <person name="Grigoriev I.V."/>
            <person name="Hibbett D.S."/>
            <person name="Martin F."/>
            <person name="Nordberg H.P."/>
            <person name="Cantor M.N."/>
            <person name="Hua S.X."/>
        </authorList>
    </citation>
    <scope>NUCLEOTIDE SEQUENCE [LARGE SCALE GENOMIC DNA]</scope>
    <source>
        <strain evidence="1 2">UH-Slu-Lm8-n1</strain>
    </source>
</reference>
<proteinExistence type="predicted"/>
<evidence type="ECO:0000313" key="1">
    <source>
        <dbReference type="EMBL" id="KIK47471.1"/>
    </source>
</evidence>
<organism evidence="1 2">
    <name type="scientific">Suillus luteus UH-Slu-Lm8-n1</name>
    <dbReference type="NCBI Taxonomy" id="930992"/>
    <lineage>
        <taxon>Eukaryota</taxon>
        <taxon>Fungi</taxon>
        <taxon>Dikarya</taxon>
        <taxon>Basidiomycota</taxon>
        <taxon>Agaricomycotina</taxon>
        <taxon>Agaricomycetes</taxon>
        <taxon>Agaricomycetidae</taxon>
        <taxon>Boletales</taxon>
        <taxon>Suillineae</taxon>
        <taxon>Suillaceae</taxon>
        <taxon>Suillus</taxon>
    </lineage>
</organism>
<reference evidence="2" key="2">
    <citation type="submission" date="2015-01" db="EMBL/GenBank/DDBJ databases">
        <title>Evolutionary Origins and Diversification of the Mycorrhizal Mutualists.</title>
        <authorList>
            <consortium name="DOE Joint Genome Institute"/>
            <consortium name="Mycorrhizal Genomics Consortium"/>
            <person name="Kohler A."/>
            <person name="Kuo A."/>
            <person name="Nagy L.G."/>
            <person name="Floudas D."/>
            <person name="Copeland A."/>
            <person name="Barry K.W."/>
            <person name="Cichocki N."/>
            <person name="Veneault-Fourrey C."/>
            <person name="LaButti K."/>
            <person name="Lindquist E.A."/>
            <person name="Lipzen A."/>
            <person name="Lundell T."/>
            <person name="Morin E."/>
            <person name="Murat C."/>
            <person name="Riley R."/>
            <person name="Ohm R."/>
            <person name="Sun H."/>
            <person name="Tunlid A."/>
            <person name="Henrissat B."/>
            <person name="Grigoriev I.V."/>
            <person name="Hibbett D.S."/>
            <person name="Martin F."/>
        </authorList>
    </citation>
    <scope>NUCLEOTIDE SEQUENCE [LARGE SCALE GENOMIC DNA]</scope>
    <source>
        <strain evidence="2">UH-Slu-Lm8-n1</strain>
    </source>
</reference>
<name>A0A0D0B0I0_9AGAM</name>
<keyword evidence="2" id="KW-1185">Reference proteome</keyword>
<dbReference type="OrthoDB" id="10316161at2759"/>
<protein>
    <submittedName>
        <fullName evidence="1">Uncharacterized protein</fullName>
    </submittedName>
</protein>
<dbReference type="InParanoid" id="A0A0D0B0I0"/>
<dbReference type="Proteomes" id="UP000054485">
    <property type="component" value="Unassembled WGS sequence"/>
</dbReference>
<dbReference type="AlphaFoldDB" id="A0A0D0B0I0"/>
<evidence type="ECO:0000313" key="2">
    <source>
        <dbReference type="Proteomes" id="UP000054485"/>
    </source>
</evidence>
<dbReference type="HOGENOM" id="CLU_2428519_0_0_1"/>
<dbReference type="EMBL" id="KN835146">
    <property type="protein sequence ID" value="KIK47471.1"/>
    <property type="molecule type" value="Genomic_DNA"/>
</dbReference>
<sequence length="91" mass="10077">MLESPCVRANQDFCSLLPSLGAGVSVLTHLSITLRSSWRLSLKVLLSPAAKDGDWHELPKVIRSPMAPSSIILVRPNREATHVFLKEVERC</sequence>
<gene>
    <name evidence="1" type="ORF">CY34DRAFT_799188</name>
</gene>